<gene>
    <name evidence="1" type="ORF">D3872_19250</name>
</gene>
<comment type="caution">
    <text evidence="1">The sequence shown here is derived from an EMBL/GenBank/DDBJ whole genome shotgun (WGS) entry which is preliminary data.</text>
</comment>
<dbReference type="PANTHER" id="PTHR34235">
    <property type="entry name" value="SLR1203 PROTEIN-RELATED"/>
    <property type="match status" value="1"/>
</dbReference>
<keyword evidence="2" id="KW-1185">Reference proteome</keyword>
<dbReference type="OrthoDB" id="425753at2"/>
<accession>A0A418XGE9</accession>
<dbReference type="Proteomes" id="UP000284006">
    <property type="component" value="Unassembled WGS sequence"/>
</dbReference>
<protein>
    <submittedName>
        <fullName evidence="1">DUF29 domain-containing protein</fullName>
    </submittedName>
</protein>
<evidence type="ECO:0000313" key="1">
    <source>
        <dbReference type="EMBL" id="RJG11531.1"/>
    </source>
</evidence>
<reference evidence="1 2" key="1">
    <citation type="submission" date="2018-09" db="EMBL/GenBank/DDBJ databases">
        <authorList>
            <person name="Zhu H."/>
        </authorList>
    </citation>
    <scope>NUCLEOTIDE SEQUENCE [LARGE SCALE GENOMIC DNA]</scope>
    <source>
        <strain evidence="1 2">K1S02-61</strain>
    </source>
</reference>
<dbReference type="Pfam" id="PF01724">
    <property type="entry name" value="DUF29"/>
    <property type="match status" value="1"/>
</dbReference>
<evidence type="ECO:0000313" key="2">
    <source>
        <dbReference type="Proteomes" id="UP000284006"/>
    </source>
</evidence>
<dbReference type="RefSeq" id="WP_119812331.1">
    <property type="nucleotide sequence ID" value="NZ_QYUP01000147.1"/>
</dbReference>
<name>A0A418XGE9_9BURK</name>
<organism evidence="1 2">
    <name type="scientific">Massilia cavernae</name>
    <dbReference type="NCBI Taxonomy" id="2320864"/>
    <lineage>
        <taxon>Bacteria</taxon>
        <taxon>Pseudomonadati</taxon>
        <taxon>Pseudomonadota</taxon>
        <taxon>Betaproteobacteria</taxon>
        <taxon>Burkholderiales</taxon>
        <taxon>Oxalobacteraceae</taxon>
        <taxon>Telluria group</taxon>
        <taxon>Massilia</taxon>
    </lineage>
</organism>
<dbReference type="AlphaFoldDB" id="A0A418XGE9"/>
<sequence>MSNITNNTNLPYGSVDYLIDFVRWTEHQAQLLREGRLDELDRENLIEEIESIGQRDKRELSDRLCVLIATLLRHKFYPQGNEESLRSTIVEQRIAIEYIIEDSPSLKRGLAARLEKAYPTAVRIAAQETGSNEAAFPNTSPFSADAIFDEDFFP</sequence>
<dbReference type="EMBL" id="QYUP01000147">
    <property type="protein sequence ID" value="RJG11531.1"/>
    <property type="molecule type" value="Genomic_DNA"/>
</dbReference>
<dbReference type="InterPro" id="IPR002636">
    <property type="entry name" value="DUF29"/>
</dbReference>
<dbReference type="Gene3D" id="1.20.1220.20">
    <property type="entry name" value="Uncharcterised protein PF01724"/>
    <property type="match status" value="1"/>
</dbReference>
<proteinExistence type="predicted"/>